<dbReference type="AlphaFoldDB" id="A0A8T3C502"/>
<gene>
    <name evidence="1" type="ORF">KFK09_002447</name>
</gene>
<evidence type="ECO:0000313" key="2">
    <source>
        <dbReference type="Proteomes" id="UP000829196"/>
    </source>
</evidence>
<protein>
    <submittedName>
        <fullName evidence="1">Uncharacterized protein</fullName>
    </submittedName>
</protein>
<dbReference type="Proteomes" id="UP000829196">
    <property type="component" value="Unassembled WGS sequence"/>
</dbReference>
<dbReference type="EMBL" id="JAGYWB010000003">
    <property type="protein sequence ID" value="KAI0526855.1"/>
    <property type="molecule type" value="Genomic_DNA"/>
</dbReference>
<evidence type="ECO:0000313" key="1">
    <source>
        <dbReference type="EMBL" id="KAI0526855.1"/>
    </source>
</evidence>
<accession>A0A8T3C502</accession>
<proteinExistence type="predicted"/>
<sequence>MLNPNKYCSIKKCSKTNYSTFLLRQRNERYILSFNYTYLVNSNQISPLSIIEN</sequence>
<organism evidence="1 2">
    <name type="scientific">Dendrobium nobile</name>
    <name type="common">Orchid</name>
    <dbReference type="NCBI Taxonomy" id="94219"/>
    <lineage>
        <taxon>Eukaryota</taxon>
        <taxon>Viridiplantae</taxon>
        <taxon>Streptophyta</taxon>
        <taxon>Embryophyta</taxon>
        <taxon>Tracheophyta</taxon>
        <taxon>Spermatophyta</taxon>
        <taxon>Magnoliopsida</taxon>
        <taxon>Liliopsida</taxon>
        <taxon>Asparagales</taxon>
        <taxon>Orchidaceae</taxon>
        <taxon>Epidendroideae</taxon>
        <taxon>Malaxideae</taxon>
        <taxon>Dendrobiinae</taxon>
        <taxon>Dendrobium</taxon>
    </lineage>
</organism>
<name>A0A8T3C502_DENNO</name>
<reference evidence="1" key="1">
    <citation type="journal article" date="2022" name="Front. Genet.">
        <title>Chromosome-Scale Assembly of the Dendrobium nobile Genome Provides Insights Into the Molecular Mechanism of the Biosynthesis of the Medicinal Active Ingredient of Dendrobium.</title>
        <authorList>
            <person name="Xu Q."/>
            <person name="Niu S.-C."/>
            <person name="Li K.-L."/>
            <person name="Zheng P.-J."/>
            <person name="Zhang X.-J."/>
            <person name="Jia Y."/>
            <person name="Liu Y."/>
            <person name="Niu Y.-X."/>
            <person name="Yu L.-H."/>
            <person name="Chen D.-F."/>
            <person name="Zhang G.-Q."/>
        </authorList>
    </citation>
    <scope>NUCLEOTIDE SEQUENCE</scope>
    <source>
        <tissue evidence="1">Leaf</tissue>
    </source>
</reference>
<comment type="caution">
    <text evidence="1">The sequence shown here is derived from an EMBL/GenBank/DDBJ whole genome shotgun (WGS) entry which is preliminary data.</text>
</comment>
<keyword evidence="2" id="KW-1185">Reference proteome</keyword>